<organism evidence="1 2">
    <name type="scientific">Actinosynnema mirum (strain ATCC 29888 / DSM 43827 / JCM 3225 / NBRC 14064 / NCIMB 13271 / NRRL B-12336 / IMRU 3971 / 101)</name>
    <dbReference type="NCBI Taxonomy" id="446462"/>
    <lineage>
        <taxon>Bacteria</taxon>
        <taxon>Bacillati</taxon>
        <taxon>Actinomycetota</taxon>
        <taxon>Actinomycetes</taxon>
        <taxon>Pseudonocardiales</taxon>
        <taxon>Pseudonocardiaceae</taxon>
        <taxon>Actinosynnema</taxon>
    </lineage>
</organism>
<keyword evidence="2" id="KW-1185">Reference proteome</keyword>
<sequence>MSASVRCVEYTVRQVAWLLGVPRSEVSSGAIRRGRLRVVWRRGRLAVPASVVTRLLGGGR</sequence>
<dbReference type="RefSeq" id="WP_015802415.1">
    <property type="nucleotide sequence ID" value="NC_013093.1"/>
</dbReference>
<evidence type="ECO:0008006" key="3">
    <source>
        <dbReference type="Google" id="ProtNLM"/>
    </source>
</evidence>
<accession>C6WBW0</accession>
<proteinExistence type="predicted"/>
<evidence type="ECO:0000313" key="1">
    <source>
        <dbReference type="EMBL" id="ACU37527.1"/>
    </source>
</evidence>
<dbReference type="EMBL" id="CP001630">
    <property type="protein sequence ID" value="ACU37527.1"/>
    <property type="molecule type" value="Genomic_DNA"/>
</dbReference>
<dbReference type="KEGG" id="ami:Amir_3641"/>
<dbReference type="AlphaFoldDB" id="C6WBW0"/>
<dbReference type="STRING" id="446462.Amir_3641"/>
<reference evidence="1 2" key="1">
    <citation type="journal article" date="2009" name="Stand. Genomic Sci.">
        <title>Complete genome sequence of Actinosynnema mirum type strain (101).</title>
        <authorList>
            <person name="Land M."/>
            <person name="Lapidus A."/>
            <person name="Mayilraj S."/>
            <person name="Chen F."/>
            <person name="Copeland A."/>
            <person name="Del Rio T.G."/>
            <person name="Nolan M."/>
            <person name="Lucas S."/>
            <person name="Tice H."/>
            <person name="Cheng J.F."/>
            <person name="Chertkov O."/>
            <person name="Bruce D."/>
            <person name="Goodwin L."/>
            <person name="Pitluck S."/>
            <person name="Rohde M."/>
            <person name="Goker M."/>
            <person name="Pati A."/>
            <person name="Ivanova N."/>
            <person name="Mavromatis K."/>
            <person name="Chen A."/>
            <person name="Palaniappan K."/>
            <person name="Hauser L."/>
            <person name="Chang Y.J."/>
            <person name="Jeffries C.C."/>
            <person name="Brettin T."/>
            <person name="Detter J.C."/>
            <person name="Han C."/>
            <person name="Chain P."/>
            <person name="Tindall B.J."/>
            <person name="Bristow J."/>
            <person name="Eisen J.A."/>
            <person name="Markowitz V."/>
            <person name="Hugenholtz P."/>
            <person name="Kyrpides N.C."/>
            <person name="Klenk H.P."/>
        </authorList>
    </citation>
    <scope>NUCLEOTIDE SEQUENCE [LARGE SCALE GENOMIC DNA]</scope>
    <source>
        <strain evidence="2">ATCC 29888 / DSM 43827 / JCM 3225 / NBRC 14064 / NCIMB 13271 / NRRL B-12336 / IMRU 3971 / 101</strain>
    </source>
</reference>
<gene>
    <name evidence="1" type="ordered locus">Amir_3641</name>
</gene>
<evidence type="ECO:0000313" key="2">
    <source>
        <dbReference type="Proteomes" id="UP000002213"/>
    </source>
</evidence>
<dbReference type="Proteomes" id="UP000002213">
    <property type="component" value="Chromosome"/>
</dbReference>
<name>C6WBW0_ACTMD</name>
<dbReference type="HOGENOM" id="CLU_2930730_0_0_11"/>
<protein>
    <recommendedName>
        <fullName evidence="3">Helix-turn-helix domain-containing protein</fullName>
    </recommendedName>
</protein>